<reference evidence="1" key="1">
    <citation type="submission" date="2023-03" db="EMBL/GenBank/DDBJ databases">
        <title>Actinoallomurus iriomotensis NBRC 103681.</title>
        <authorList>
            <person name="Ichikawa N."/>
            <person name="Sato H."/>
            <person name="Tonouchi N."/>
        </authorList>
    </citation>
    <scope>NUCLEOTIDE SEQUENCE</scope>
    <source>
        <strain evidence="1">NBRC 103681</strain>
    </source>
</reference>
<comment type="caution">
    <text evidence="1">The sequence shown here is derived from an EMBL/GenBank/DDBJ whole genome shotgun (WGS) entry which is preliminary data.</text>
</comment>
<dbReference type="AlphaFoldDB" id="A0A9W6RF23"/>
<sequence length="280" mass="30211">MTDSSTATAPPMIEGGHVLVDLSVLIAEDLPCYWSTHQPFQHKTWNWFESRSEPSGCVINRSGPYATRWMAIDEHTGTHLDAPSHFIPPEGSGLPYAGPAGAVSIDRVPLDRPMGPAGVVDVSALVGTVDEPGRSPIIDARMITDWEEENGRFRPGDVCLFRTGWDVHYQRGEAGSAYLHDIVVTGRRPAWPAPEVETIELLLERGVRCVGIDAPSMGPAHEDRGQAVHVSGLSGGAVYVECLTGLDRLPERGAFFCFLPLNVERATGAPGRAVAWLPAG</sequence>
<accession>A0A9W6RF23</accession>
<dbReference type="GO" id="GO:0004061">
    <property type="term" value="F:arylformamidase activity"/>
    <property type="evidence" value="ECO:0007669"/>
    <property type="project" value="InterPro"/>
</dbReference>
<dbReference type="SUPFAM" id="SSF102198">
    <property type="entry name" value="Putative cyclase"/>
    <property type="match status" value="1"/>
</dbReference>
<dbReference type="Proteomes" id="UP001165135">
    <property type="component" value="Unassembled WGS sequence"/>
</dbReference>
<organism evidence="1 2">
    <name type="scientific">Actinoallomurus iriomotensis</name>
    <dbReference type="NCBI Taxonomy" id="478107"/>
    <lineage>
        <taxon>Bacteria</taxon>
        <taxon>Bacillati</taxon>
        <taxon>Actinomycetota</taxon>
        <taxon>Actinomycetes</taxon>
        <taxon>Streptosporangiales</taxon>
        <taxon>Thermomonosporaceae</taxon>
        <taxon>Actinoallomurus</taxon>
    </lineage>
</organism>
<proteinExistence type="predicted"/>
<evidence type="ECO:0000313" key="2">
    <source>
        <dbReference type="Proteomes" id="UP001165135"/>
    </source>
</evidence>
<dbReference type="RefSeq" id="WP_285618043.1">
    <property type="nucleotide sequence ID" value="NZ_BSTJ01000001.1"/>
</dbReference>
<protein>
    <submittedName>
        <fullName evidence="1">Cyclase</fullName>
    </submittedName>
</protein>
<dbReference type="Gene3D" id="3.50.30.50">
    <property type="entry name" value="Putative cyclase"/>
    <property type="match status" value="1"/>
</dbReference>
<dbReference type="GO" id="GO:0019441">
    <property type="term" value="P:L-tryptophan catabolic process to kynurenine"/>
    <property type="evidence" value="ECO:0007669"/>
    <property type="project" value="InterPro"/>
</dbReference>
<dbReference type="InterPro" id="IPR007325">
    <property type="entry name" value="KFase/CYL"/>
</dbReference>
<evidence type="ECO:0000313" key="1">
    <source>
        <dbReference type="EMBL" id="GLY72867.1"/>
    </source>
</evidence>
<dbReference type="EMBL" id="BSTJ01000001">
    <property type="protein sequence ID" value="GLY72867.1"/>
    <property type="molecule type" value="Genomic_DNA"/>
</dbReference>
<dbReference type="PANTHER" id="PTHR31118:SF12">
    <property type="entry name" value="CYCLASE-LIKE PROTEIN 2"/>
    <property type="match status" value="1"/>
</dbReference>
<dbReference type="InterPro" id="IPR037175">
    <property type="entry name" value="KFase_sf"/>
</dbReference>
<dbReference type="Pfam" id="PF04199">
    <property type="entry name" value="Cyclase"/>
    <property type="match status" value="1"/>
</dbReference>
<gene>
    <name evidence="1" type="ORF">Airi01_011340</name>
</gene>
<name>A0A9W6RF23_9ACTN</name>
<dbReference type="PANTHER" id="PTHR31118">
    <property type="entry name" value="CYCLASE-LIKE PROTEIN 2"/>
    <property type="match status" value="1"/>
</dbReference>